<dbReference type="AlphaFoldDB" id="A0AB36FKW2"/>
<reference evidence="1 2" key="1">
    <citation type="submission" date="2016-09" db="EMBL/GenBank/DDBJ databases">
        <title>Draft Genome Sequence of four Alteromonas macleodii strains isolated from copper coupons and grown long-term at elevated copper levels.</title>
        <authorList>
            <person name="Cusick K."/>
            <person name="Dale J."/>
            <person name="Little B."/>
            <person name="Biffinger J."/>
        </authorList>
    </citation>
    <scope>NUCLEOTIDE SEQUENCE [LARGE SCALE GENOMIC DNA]</scope>
    <source>
        <strain evidence="1 2">KCP01</strain>
    </source>
</reference>
<dbReference type="GeneID" id="56269381"/>
<dbReference type="EMBL" id="MIPY01000060">
    <property type="protein sequence ID" value="OES24653.1"/>
    <property type="molecule type" value="Genomic_DNA"/>
</dbReference>
<organism evidence="1 2">
    <name type="scientific">Alteromonas macleodii</name>
    <name type="common">Pseudoalteromonas macleodii</name>
    <dbReference type="NCBI Taxonomy" id="28108"/>
    <lineage>
        <taxon>Bacteria</taxon>
        <taxon>Pseudomonadati</taxon>
        <taxon>Pseudomonadota</taxon>
        <taxon>Gammaproteobacteria</taxon>
        <taxon>Alteromonadales</taxon>
        <taxon>Alteromonadaceae</taxon>
        <taxon>Alteromonas/Salinimonas group</taxon>
        <taxon>Alteromonas</taxon>
    </lineage>
</organism>
<gene>
    <name evidence="1" type="ORF">BFV95_4679</name>
</gene>
<comment type="caution">
    <text evidence="1">The sequence shown here is derived from an EMBL/GenBank/DDBJ whole genome shotgun (WGS) entry which is preliminary data.</text>
</comment>
<dbReference type="Proteomes" id="UP000095392">
    <property type="component" value="Unassembled WGS sequence"/>
</dbReference>
<accession>A0AB36FKW2</accession>
<dbReference type="RefSeq" id="WP_020742482.1">
    <property type="nucleotide sequence ID" value="NZ_CP012203.1"/>
</dbReference>
<sequence>MLTRKRPSSLLVIIRSENSDAVEAAMTKHICGSTTVHADENAAYDVLSAY</sequence>
<name>A0AB36FKW2_ALTMA</name>
<proteinExistence type="predicted"/>
<protein>
    <recommendedName>
        <fullName evidence="3">Transposase</fullName>
    </recommendedName>
</protein>
<evidence type="ECO:0000313" key="1">
    <source>
        <dbReference type="EMBL" id="OES24653.1"/>
    </source>
</evidence>
<evidence type="ECO:0000313" key="2">
    <source>
        <dbReference type="Proteomes" id="UP000095392"/>
    </source>
</evidence>
<evidence type="ECO:0008006" key="3">
    <source>
        <dbReference type="Google" id="ProtNLM"/>
    </source>
</evidence>
<keyword evidence="2" id="KW-1185">Reference proteome</keyword>